<proteinExistence type="predicted"/>
<dbReference type="InterPro" id="IPR025659">
    <property type="entry name" value="Tubby-like_C"/>
</dbReference>
<dbReference type="STRING" id="688867.SAMN05660236_3009"/>
<organism evidence="1 2">
    <name type="scientific">Ohtaekwangia koreensis</name>
    <dbReference type="NCBI Taxonomy" id="688867"/>
    <lineage>
        <taxon>Bacteria</taxon>
        <taxon>Pseudomonadati</taxon>
        <taxon>Bacteroidota</taxon>
        <taxon>Cytophagia</taxon>
        <taxon>Cytophagales</taxon>
        <taxon>Fulvivirgaceae</taxon>
        <taxon>Ohtaekwangia</taxon>
    </lineage>
</organism>
<dbReference type="RefSeq" id="WP_079687571.1">
    <property type="nucleotide sequence ID" value="NZ_FUZU01000002.1"/>
</dbReference>
<dbReference type="AlphaFoldDB" id="A0A1T5LE99"/>
<dbReference type="Gene3D" id="2.40.160.200">
    <property type="entry name" value="LURP1-related"/>
    <property type="match status" value="1"/>
</dbReference>
<dbReference type="PANTHER" id="PTHR23248:SF9">
    <property type="entry name" value="PHOSPHOLIPID SCRAMBLASE"/>
    <property type="match status" value="1"/>
</dbReference>
<protein>
    <submittedName>
        <fullName evidence="1">Scramblase</fullName>
    </submittedName>
</protein>
<dbReference type="EMBL" id="FUZU01000002">
    <property type="protein sequence ID" value="SKC73959.1"/>
    <property type="molecule type" value="Genomic_DNA"/>
</dbReference>
<evidence type="ECO:0000313" key="2">
    <source>
        <dbReference type="Proteomes" id="UP000190961"/>
    </source>
</evidence>
<evidence type="ECO:0000313" key="1">
    <source>
        <dbReference type="EMBL" id="SKC73959.1"/>
    </source>
</evidence>
<dbReference type="InterPro" id="IPR005552">
    <property type="entry name" value="Scramblase"/>
</dbReference>
<gene>
    <name evidence="1" type="ORF">SAMN05660236_3009</name>
</gene>
<dbReference type="GO" id="GO:0017128">
    <property type="term" value="F:phospholipid scramblase activity"/>
    <property type="evidence" value="ECO:0007669"/>
    <property type="project" value="InterPro"/>
</dbReference>
<dbReference type="GO" id="GO:0005886">
    <property type="term" value="C:plasma membrane"/>
    <property type="evidence" value="ECO:0007669"/>
    <property type="project" value="TreeGrafter"/>
</dbReference>
<accession>A0A1T5LE99</accession>
<dbReference type="PANTHER" id="PTHR23248">
    <property type="entry name" value="PHOSPHOLIPID SCRAMBLASE-RELATED"/>
    <property type="match status" value="1"/>
</dbReference>
<dbReference type="Proteomes" id="UP000190961">
    <property type="component" value="Unassembled WGS sequence"/>
</dbReference>
<dbReference type="InterPro" id="IPR038595">
    <property type="entry name" value="LOR_sf"/>
</dbReference>
<dbReference type="SUPFAM" id="SSF54518">
    <property type="entry name" value="Tubby C-terminal domain-like"/>
    <property type="match status" value="1"/>
</dbReference>
<dbReference type="OrthoDB" id="652307at2"/>
<name>A0A1T5LE99_9BACT</name>
<dbReference type="Pfam" id="PF03803">
    <property type="entry name" value="Scramblase"/>
    <property type="match status" value="1"/>
</dbReference>
<reference evidence="1 2" key="1">
    <citation type="submission" date="2017-02" db="EMBL/GenBank/DDBJ databases">
        <authorList>
            <person name="Peterson S.W."/>
        </authorList>
    </citation>
    <scope>NUCLEOTIDE SEQUENCE [LARGE SCALE GENOMIC DNA]</scope>
    <source>
        <strain evidence="1 2">DSM 25262</strain>
    </source>
</reference>
<keyword evidence="2" id="KW-1185">Reference proteome</keyword>
<sequence length="196" mass="22565">MNPILNKNLFFVKEHVGIFKASNSFDIYNPETQQIVLNCREENLGFFTKLLRFSDYKRMTPFNIEIKTPAGEKIITVKRGVSFFLSTVQVLDENDTLIGMFKQKFFSIGGKFEVLDASERSLCMLKGKWTSWDFKFVSSDNKEFATVTKQWSGLGKELFTSADNYVLQISSEVPENHQLRQLILAAVMCIDFVLKE</sequence>